<accession>A0A9W4CZA9</accession>
<proteinExistence type="predicted"/>
<reference evidence="2" key="1">
    <citation type="submission" date="2020-10" db="EMBL/GenBank/DDBJ databases">
        <authorList>
            <person name="Muller C M."/>
        </authorList>
    </citation>
    <scope>NUCLEOTIDE SEQUENCE</scope>
    <source>
        <strain evidence="2">THUN-12</strain>
    </source>
</reference>
<organism evidence="2 3">
    <name type="scientific">Blumeria graminis f. sp. triticale</name>
    <dbReference type="NCBI Taxonomy" id="1689686"/>
    <lineage>
        <taxon>Eukaryota</taxon>
        <taxon>Fungi</taxon>
        <taxon>Dikarya</taxon>
        <taxon>Ascomycota</taxon>
        <taxon>Pezizomycotina</taxon>
        <taxon>Leotiomycetes</taxon>
        <taxon>Erysiphales</taxon>
        <taxon>Erysiphaceae</taxon>
        <taxon>Blumeria</taxon>
    </lineage>
</organism>
<sequence length="177" mass="20504">MLLNDDPKKDDKSLLAGTMKFMALERLQFTVTYKMTIQCTYRHDLESFFYVFLLGCIEFEGEDDAAEVIELHKWSSNNIDLNYGTKLTYMTKFCRYILDMFSTSFFDLKDLVIKLRNILFGEAPPELGTPDHPNPMYEGMKAAFTNTIEQIRVKKNISKFELAAHVCSTLANKLSMY</sequence>
<name>A0A9W4CZA9_BLUGR</name>
<dbReference type="InterPro" id="IPR040976">
    <property type="entry name" value="Pkinase_fungal"/>
</dbReference>
<feature type="domain" description="Fungal-type protein kinase" evidence="1">
    <location>
        <begin position="8"/>
        <end position="56"/>
    </location>
</feature>
<evidence type="ECO:0000313" key="3">
    <source>
        <dbReference type="Proteomes" id="UP000683417"/>
    </source>
</evidence>
<comment type="caution">
    <text evidence="2">The sequence shown here is derived from an EMBL/GenBank/DDBJ whole genome shotgun (WGS) entry which is preliminary data.</text>
</comment>
<dbReference type="EMBL" id="CAJHIT010000005">
    <property type="protein sequence ID" value="CAD6501328.1"/>
    <property type="molecule type" value="Genomic_DNA"/>
</dbReference>
<dbReference type="AlphaFoldDB" id="A0A9W4CZA9"/>
<protein>
    <submittedName>
        <fullName evidence="2">BgTH12-01580</fullName>
    </submittedName>
</protein>
<dbReference type="PANTHER" id="PTHR38248">
    <property type="entry name" value="FUNK1 6"/>
    <property type="match status" value="1"/>
</dbReference>
<dbReference type="Proteomes" id="UP000683417">
    <property type="component" value="Unassembled WGS sequence"/>
</dbReference>
<gene>
    <name evidence="2" type="ORF">BGTH12_LOCUS2686</name>
</gene>
<evidence type="ECO:0000313" key="2">
    <source>
        <dbReference type="EMBL" id="CAD6501328.1"/>
    </source>
</evidence>
<dbReference type="Pfam" id="PF17667">
    <property type="entry name" value="Pkinase_fungal"/>
    <property type="match status" value="1"/>
</dbReference>
<evidence type="ECO:0000259" key="1">
    <source>
        <dbReference type="Pfam" id="PF17667"/>
    </source>
</evidence>
<dbReference type="PANTHER" id="PTHR38248:SF2">
    <property type="entry name" value="FUNK1 11"/>
    <property type="match status" value="1"/>
</dbReference>